<dbReference type="InterPro" id="IPR010472">
    <property type="entry name" value="FH3_dom"/>
</dbReference>
<dbReference type="GO" id="GO:0003779">
    <property type="term" value="F:actin binding"/>
    <property type="evidence" value="ECO:0007669"/>
    <property type="project" value="InterPro"/>
</dbReference>
<dbReference type="PANTHER" id="PTHR45691:SF3">
    <property type="entry name" value="PROTEIN DIAPHANOUS HOMOLOG 2"/>
    <property type="match status" value="1"/>
</dbReference>
<dbReference type="Gene3D" id="1.20.58.630">
    <property type="match status" value="1"/>
</dbReference>
<dbReference type="PROSITE" id="PS51444">
    <property type="entry name" value="FH2"/>
    <property type="match status" value="1"/>
</dbReference>
<reference evidence="3 4" key="1">
    <citation type="submission" date="2019-04" db="EMBL/GenBank/DDBJ databases">
        <title>The sequence and de novo assembly of Takifugu bimaculatus genome using PacBio and Hi-C technologies.</title>
        <authorList>
            <person name="Xu P."/>
            <person name="Liu B."/>
            <person name="Zhou Z."/>
        </authorList>
    </citation>
    <scope>NUCLEOTIDE SEQUENCE [LARGE SCALE GENOMIC DNA]</scope>
    <source>
        <strain evidence="3">TB-2018</strain>
        <tissue evidence="3">Muscle</tissue>
    </source>
</reference>
<dbReference type="AlphaFoldDB" id="A0A4Z2C3F4"/>
<dbReference type="Pfam" id="PF02181">
    <property type="entry name" value="FH2"/>
    <property type="match status" value="1"/>
</dbReference>
<evidence type="ECO:0000259" key="2">
    <source>
        <dbReference type="PROSITE" id="PS51444"/>
    </source>
</evidence>
<feature type="region of interest" description="Disordered" evidence="1">
    <location>
        <begin position="138"/>
        <end position="225"/>
    </location>
</feature>
<dbReference type="InterPro" id="IPR015425">
    <property type="entry name" value="FH2_Formin"/>
</dbReference>
<sequence length="402" mass="44438">MNEVYHLLSNMVKDTGSETYFLSILQHLLLIRNDYYIRPQYYKVIEECVSQVVLHRSGMDPDFGYSRRLDVDFTHLIDQCVDKAKVDESEQKAAEFSKKFDEEFGARQEAQAESQKKDEKIKELEEKIQALESQIAAGPATPAAPPPPGGAAVPPPPPPPPPPGGIPPPPPPPPPLPGHACIPPPPPPPPPPGGGPPPPPPPPGCGPPPPPPFFGGPGGPPPPPSLPVVKLPYGLQPKKIYKPETVMKRVNWTKIVPQEMPENCFWIKVKEEKFENPDLFAQLSLSFSAHSKVKKDVKDETDDRMQQFKKKAKELRILDSKTAQNLSIFLGSFRLPYEEIRDIVLEVDEERLSESLIQRVGDVQSDIETASSEGKQRDFLLGDTVLSVGSICTVLIYTHYAD</sequence>
<dbReference type="Proteomes" id="UP000516260">
    <property type="component" value="Chromosome 14"/>
</dbReference>
<dbReference type="EMBL" id="SWLE01000006">
    <property type="protein sequence ID" value="TNM98943.1"/>
    <property type="molecule type" value="Genomic_DNA"/>
</dbReference>
<dbReference type="GO" id="GO:0030041">
    <property type="term" value="P:actin filament polymerization"/>
    <property type="evidence" value="ECO:0007669"/>
    <property type="project" value="TreeGrafter"/>
</dbReference>
<dbReference type="PANTHER" id="PTHR45691">
    <property type="entry name" value="PROTEIN DIAPHANOUS"/>
    <property type="match status" value="1"/>
</dbReference>
<dbReference type="GO" id="GO:0005884">
    <property type="term" value="C:actin filament"/>
    <property type="evidence" value="ECO:0007669"/>
    <property type="project" value="TreeGrafter"/>
</dbReference>
<name>A0A4Z2C3F4_9TELE</name>
<evidence type="ECO:0000313" key="3">
    <source>
        <dbReference type="EMBL" id="TNM98943.1"/>
    </source>
</evidence>
<evidence type="ECO:0000256" key="1">
    <source>
        <dbReference type="SAM" id="MobiDB-lite"/>
    </source>
</evidence>
<feature type="compositionally biased region" description="Pro residues" evidence="1">
    <location>
        <begin position="142"/>
        <end position="225"/>
    </location>
</feature>
<organism evidence="3 4">
    <name type="scientific">Takifugu bimaculatus</name>
    <dbReference type="NCBI Taxonomy" id="433685"/>
    <lineage>
        <taxon>Eukaryota</taxon>
        <taxon>Metazoa</taxon>
        <taxon>Chordata</taxon>
        <taxon>Craniata</taxon>
        <taxon>Vertebrata</taxon>
        <taxon>Euteleostomi</taxon>
        <taxon>Actinopterygii</taxon>
        <taxon>Neopterygii</taxon>
        <taxon>Teleostei</taxon>
        <taxon>Neoteleostei</taxon>
        <taxon>Acanthomorphata</taxon>
        <taxon>Eupercaria</taxon>
        <taxon>Tetraodontiformes</taxon>
        <taxon>Tetradontoidea</taxon>
        <taxon>Tetraodontidae</taxon>
        <taxon>Takifugu</taxon>
    </lineage>
</organism>
<dbReference type="InterPro" id="IPR016024">
    <property type="entry name" value="ARM-type_fold"/>
</dbReference>
<protein>
    <recommendedName>
        <fullName evidence="2">FH2 domain-containing protein</fullName>
    </recommendedName>
</protein>
<feature type="region of interest" description="Disordered" evidence="1">
    <location>
        <begin position="102"/>
        <end position="121"/>
    </location>
</feature>
<dbReference type="Pfam" id="PF06367">
    <property type="entry name" value="Drf_FH3"/>
    <property type="match status" value="1"/>
</dbReference>
<comment type="caution">
    <text evidence="3">The sequence shown here is derived from an EMBL/GenBank/DDBJ whole genome shotgun (WGS) entry which is preliminary data.</text>
</comment>
<feature type="domain" description="FH2" evidence="2">
    <location>
        <begin position="237"/>
        <end position="402"/>
    </location>
</feature>
<dbReference type="SUPFAM" id="SSF101447">
    <property type="entry name" value="Formin homology 2 domain (FH2 domain)"/>
    <property type="match status" value="1"/>
</dbReference>
<dbReference type="SUPFAM" id="SSF48371">
    <property type="entry name" value="ARM repeat"/>
    <property type="match status" value="1"/>
</dbReference>
<dbReference type="Gene3D" id="1.10.238.150">
    <property type="entry name" value="Formin, FH3 diaphanous domain"/>
    <property type="match status" value="1"/>
</dbReference>
<evidence type="ECO:0000313" key="4">
    <source>
        <dbReference type="Proteomes" id="UP000516260"/>
    </source>
</evidence>
<keyword evidence="4" id="KW-1185">Reference proteome</keyword>
<gene>
    <name evidence="3" type="ORF">fugu_013507</name>
</gene>
<accession>A0A4Z2C3F4</accession>
<dbReference type="Gene3D" id="6.10.30.30">
    <property type="match status" value="1"/>
</dbReference>
<proteinExistence type="predicted"/>
<dbReference type="InterPro" id="IPR051412">
    <property type="entry name" value="Formin_Homology_Diaphanous_sf"/>
</dbReference>